<dbReference type="Gene3D" id="3.90.950.10">
    <property type="match status" value="1"/>
</dbReference>
<comment type="catalytic activity">
    <reaction evidence="6">
        <text>dTTP + H2O = dTMP + diphosphate + H(+)</text>
        <dbReference type="Rhea" id="RHEA:28534"/>
        <dbReference type="ChEBI" id="CHEBI:15377"/>
        <dbReference type="ChEBI" id="CHEBI:15378"/>
        <dbReference type="ChEBI" id="CHEBI:33019"/>
        <dbReference type="ChEBI" id="CHEBI:37568"/>
        <dbReference type="ChEBI" id="CHEBI:63528"/>
        <dbReference type="EC" id="3.6.1.9"/>
    </reaction>
</comment>
<dbReference type="EC" id="3.6.1.9" evidence="6"/>
<evidence type="ECO:0000256" key="5">
    <source>
        <dbReference type="ARBA" id="ARBA00023080"/>
    </source>
</evidence>
<keyword evidence="5 6" id="KW-0546">Nucleotide metabolism</keyword>
<dbReference type="Pfam" id="PF02545">
    <property type="entry name" value="Maf"/>
    <property type="match status" value="1"/>
</dbReference>
<dbReference type="AlphaFoldDB" id="A0A3T0D9H7"/>
<evidence type="ECO:0000256" key="4">
    <source>
        <dbReference type="ARBA" id="ARBA00022801"/>
    </source>
</evidence>
<feature type="active site" description="Proton acceptor" evidence="6">
    <location>
        <position position="76"/>
    </location>
</feature>
<dbReference type="GO" id="GO:0036221">
    <property type="term" value="F:UTP diphosphatase activity"/>
    <property type="evidence" value="ECO:0007669"/>
    <property type="project" value="RHEA"/>
</dbReference>
<reference evidence="7 8" key="1">
    <citation type="submission" date="2018-12" db="EMBL/GenBank/DDBJ databases">
        <title>Genome sequence from the cellulolytic species, Caldicellulosiruptor changbaiensis.</title>
        <authorList>
            <person name="Blumer-Schuette S.E."/>
            <person name="Mendoza C."/>
        </authorList>
    </citation>
    <scope>NUCLEOTIDE SEQUENCE [LARGE SCALE GENOMIC DNA]</scope>
    <source>
        <strain evidence="7 8">CBS-Z</strain>
    </source>
</reference>
<dbReference type="EMBL" id="CP034791">
    <property type="protein sequence ID" value="AZT91648.1"/>
    <property type="molecule type" value="Genomic_DNA"/>
</dbReference>
<comment type="catalytic activity">
    <reaction evidence="6">
        <text>UTP + H2O = UMP + diphosphate + H(+)</text>
        <dbReference type="Rhea" id="RHEA:29395"/>
        <dbReference type="ChEBI" id="CHEBI:15377"/>
        <dbReference type="ChEBI" id="CHEBI:15378"/>
        <dbReference type="ChEBI" id="CHEBI:33019"/>
        <dbReference type="ChEBI" id="CHEBI:46398"/>
        <dbReference type="ChEBI" id="CHEBI:57865"/>
        <dbReference type="EC" id="3.6.1.9"/>
    </reaction>
</comment>
<dbReference type="KEGG" id="ccha:ELD05_06975"/>
<dbReference type="PANTHER" id="PTHR43213">
    <property type="entry name" value="BIFUNCTIONAL DTTP/UTP PYROPHOSPHATASE/METHYLTRANSFERASE PROTEIN-RELATED"/>
    <property type="match status" value="1"/>
</dbReference>
<keyword evidence="4 6" id="KW-0378">Hydrolase</keyword>
<name>A0A3T0D9H7_9FIRM</name>
<comment type="function">
    <text evidence="6">Nucleoside triphosphate pyrophosphatase that hydrolyzes dTTP and UTP. May have a dual role in cell division arrest and in preventing the incorporation of modified nucleotides into cellular nucleic acids.</text>
</comment>
<evidence type="ECO:0000256" key="1">
    <source>
        <dbReference type="ARBA" id="ARBA00001968"/>
    </source>
</evidence>
<feature type="site" description="Important for substrate specificity" evidence="6">
    <location>
        <position position="161"/>
    </location>
</feature>
<proteinExistence type="inferred from homology"/>
<comment type="similarity">
    <text evidence="6">Belongs to the Maf family. YhdE subfamily.</text>
</comment>
<dbReference type="FunFam" id="3.90.950.10:FF:000005">
    <property type="entry name" value="7-methyl-GTP pyrophosphatase"/>
    <property type="match status" value="1"/>
</dbReference>
<feature type="site" description="Important for substrate specificity" evidence="6">
    <location>
        <position position="77"/>
    </location>
</feature>
<protein>
    <recommendedName>
        <fullName evidence="6">dTTP/UTP pyrophosphatase</fullName>
        <shortName evidence="6">dTTPase/UTPase</shortName>
        <ecNumber evidence="6">3.6.1.9</ecNumber>
    </recommendedName>
    <alternativeName>
        <fullName evidence="6">Nucleoside triphosphate pyrophosphatase</fullName>
    </alternativeName>
    <alternativeName>
        <fullName evidence="6">Nucleotide pyrophosphatase</fullName>
        <shortName evidence="6">Nucleotide PPase</shortName>
    </alternativeName>
</protein>
<comment type="cofactor">
    <cofactor evidence="1 6">
        <name>a divalent metal cation</name>
        <dbReference type="ChEBI" id="CHEBI:60240"/>
    </cofactor>
</comment>
<dbReference type="GO" id="GO:0036218">
    <property type="term" value="F:dTTP diphosphatase activity"/>
    <property type="evidence" value="ECO:0007669"/>
    <property type="project" value="RHEA"/>
</dbReference>
<dbReference type="SUPFAM" id="SSF52972">
    <property type="entry name" value="ITPase-like"/>
    <property type="match status" value="1"/>
</dbReference>
<evidence type="ECO:0000313" key="8">
    <source>
        <dbReference type="Proteomes" id="UP000282930"/>
    </source>
</evidence>
<gene>
    <name evidence="7" type="ORF">ELD05_06975</name>
</gene>
<dbReference type="PANTHER" id="PTHR43213:SF5">
    <property type="entry name" value="BIFUNCTIONAL DTTP_UTP PYROPHOSPHATASE_METHYLTRANSFERASE PROTEIN-RELATED"/>
    <property type="match status" value="1"/>
</dbReference>
<dbReference type="InterPro" id="IPR003697">
    <property type="entry name" value="Maf-like"/>
</dbReference>
<evidence type="ECO:0000256" key="6">
    <source>
        <dbReference type="HAMAP-Rule" id="MF_00528"/>
    </source>
</evidence>
<keyword evidence="3 6" id="KW-0963">Cytoplasm</keyword>
<organism evidence="7 8">
    <name type="scientific">Caldicellulosiruptor changbaiensis</name>
    <dbReference type="NCBI Taxonomy" id="1222016"/>
    <lineage>
        <taxon>Bacteria</taxon>
        <taxon>Bacillati</taxon>
        <taxon>Bacillota</taxon>
        <taxon>Bacillota incertae sedis</taxon>
        <taxon>Caldicellulosiruptorales</taxon>
        <taxon>Caldicellulosiruptoraceae</taxon>
        <taxon>Caldicellulosiruptor</taxon>
    </lineage>
</organism>
<dbReference type="PIRSF" id="PIRSF006305">
    <property type="entry name" value="Maf"/>
    <property type="match status" value="1"/>
</dbReference>
<evidence type="ECO:0000256" key="2">
    <source>
        <dbReference type="ARBA" id="ARBA00004496"/>
    </source>
</evidence>
<dbReference type="Proteomes" id="UP000282930">
    <property type="component" value="Chromosome"/>
</dbReference>
<comment type="subcellular location">
    <subcellularLocation>
        <location evidence="2 6">Cytoplasm</location>
    </subcellularLocation>
</comment>
<dbReference type="NCBIfam" id="TIGR00172">
    <property type="entry name" value="maf"/>
    <property type="match status" value="1"/>
</dbReference>
<accession>A0A3T0D9H7</accession>
<dbReference type="GO" id="GO:0009117">
    <property type="term" value="P:nucleotide metabolic process"/>
    <property type="evidence" value="ECO:0007669"/>
    <property type="project" value="UniProtKB-KW"/>
</dbReference>
<dbReference type="CDD" id="cd00555">
    <property type="entry name" value="Maf"/>
    <property type="match status" value="1"/>
</dbReference>
<evidence type="ECO:0000313" key="7">
    <source>
        <dbReference type="EMBL" id="AZT91648.1"/>
    </source>
</evidence>
<keyword evidence="8" id="KW-1185">Reference proteome</keyword>
<dbReference type="GO" id="GO:0005737">
    <property type="term" value="C:cytoplasm"/>
    <property type="evidence" value="ECO:0007669"/>
    <property type="project" value="UniProtKB-SubCell"/>
</dbReference>
<dbReference type="HAMAP" id="MF_00528">
    <property type="entry name" value="Maf"/>
    <property type="match status" value="1"/>
</dbReference>
<comment type="caution">
    <text evidence="6">Lacks conserved residue(s) required for the propagation of feature annotation.</text>
</comment>
<sequence>MSKLKKVVLASSSPRRIELLKQFGIKFDIVPSNVDEIVDHDLPPEENVMNLAKKKGEEVFRRLGESAKDSLIISADTIVFIEGTILGKPSNEEEAFYMLKKISAKRHTVFTGVCIIDDSCRQILVDFEKSYVYIKQMSDEEILRYIKTGEPFDKAGAYAIQGFGSLIVEKVEGCFYNVVGLPLYKLNTMLQKLGYDLMKGEL</sequence>
<feature type="site" description="Important for substrate specificity" evidence="6">
    <location>
        <position position="15"/>
    </location>
</feature>
<dbReference type="RefSeq" id="WP_127352938.1">
    <property type="nucleotide sequence ID" value="NZ_CP034791.1"/>
</dbReference>
<evidence type="ECO:0000256" key="3">
    <source>
        <dbReference type="ARBA" id="ARBA00022490"/>
    </source>
</evidence>
<dbReference type="InterPro" id="IPR029001">
    <property type="entry name" value="ITPase-like_fam"/>
</dbReference>